<keyword evidence="4" id="KW-1185">Reference proteome</keyword>
<dbReference type="Gene3D" id="2.40.128.20">
    <property type="match status" value="1"/>
</dbReference>
<feature type="compositionally biased region" description="Low complexity" evidence="1">
    <location>
        <begin position="11"/>
        <end position="51"/>
    </location>
</feature>
<dbReference type="Proteomes" id="UP000198341">
    <property type="component" value="Chromosome 7"/>
</dbReference>
<evidence type="ECO:0000313" key="4">
    <source>
        <dbReference type="Proteomes" id="UP000198341"/>
    </source>
</evidence>
<dbReference type="InterPro" id="IPR012674">
    <property type="entry name" value="Calycin"/>
</dbReference>
<dbReference type="KEGG" id="bpg:Bathy07g04400"/>
<reference evidence="3 4" key="1">
    <citation type="submission" date="2011-10" db="EMBL/GenBank/DDBJ databases">
        <authorList>
            <person name="Genoscope - CEA"/>
        </authorList>
    </citation>
    <scope>NUCLEOTIDE SEQUENCE [LARGE SCALE GENOMIC DNA]</scope>
    <source>
        <strain evidence="3 4">RCC 1105</strain>
    </source>
</reference>
<dbReference type="PANTHER" id="PTHR33970">
    <property type="entry name" value="VIOLAXANTHIN DE-EPOXIDASE, CHLOROPLASTIC-RELATED"/>
    <property type="match status" value="1"/>
</dbReference>
<dbReference type="Pfam" id="PF07137">
    <property type="entry name" value="VDE"/>
    <property type="match status" value="1"/>
</dbReference>
<dbReference type="AlphaFoldDB" id="K8F1M4"/>
<dbReference type="OrthoDB" id="10258187at2759"/>
<evidence type="ECO:0000259" key="2">
    <source>
        <dbReference type="Pfam" id="PF07137"/>
    </source>
</evidence>
<feature type="compositionally biased region" description="Basic and acidic residues" evidence="1">
    <location>
        <begin position="73"/>
        <end position="89"/>
    </location>
</feature>
<dbReference type="InterPro" id="IPR010788">
    <property type="entry name" value="VDE_dom"/>
</dbReference>
<dbReference type="RefSeq" id="XP_007511864.1">
    <property type="nucleotide sequence ID" value="XM_007511802.1"/>
</dbReference>
<dbReference type="GO" id="GO:0046422">
    <property type="term" value="F:violaxanthin de-epoxidase activity"/>
    <property type="evidence" value="ECO:0007669"/>
    <property type="project" value="InterPro"/>
</dbReference>
<evidence type="ECO:0000313" key="3">
    <source>
        <dbReference type="EMBL" id="CCO65952.1"/>
    </source>
</evidence>
<dbReference type="InterPro" id="IPR044682">
    <property type="entry name" value="VDE"/>
</dbReference>
<feature type="domain" description="VDE lipocalin" evidence="2">
    <location>
        <begin position="141"/>
        <end position="387"/>
    </location>
</feature>
<dbReference type="eggNOG" id="ENOG502QSFY">
    <property type="taxonomic scope" value="Eukaryota"/>
</dbReference>
<name>K8F1M4_9CHLO</name>
<feature type="region of interest" description="Disordered" evidence="1">
    <location>
        <begin position="1"/>
        <end position="89"/>
    </location>
</feature>
<dbReference type="GeneID" id="19014929"/>
<gene>
    <name evidence="3" type="ORF">Bathy07g04400</name>
</gene>
<accession>K8F1M4</accession>
<evidence type="ECO:0000256" key="1">
    <source>
        <dbReference type="SAM" id="MobiDB-lite"/>
    </source>
</evidence>
<feature type="compositionally biased region" description="Basic residues" evidence="1">
    <location>
        <begin position="52"/>
        <end position="62"/>
    </location>
</feature>
<dbReference type="SUPFAM" id="SSF50814">
    <property type="entry name" value="Lipocalins"/>
    <property type="match status" value="1"/>
</dbReference>
<dbReference type="PANTHER" id="PTHR33970:SF1">
    <property type="entry name" value="VIOLAXANTHIN DE-EPOXIDASE, CHLOROPLASTIC"/>
    <property type="match status" value="1"/>
</dbReference>
<organism evidence="3 4">
    <name type="scientific">Bathycoccus prasinos</name>
    <dbReference type="NCBI Taxonomy" id="41875"/>
    <lineage>
        <taxon>Eukaryota</taxon>
        <taxon>Viridiplantae</taxon>
        <taxon>Chlorophyta</taxon>
        <taxon>Mamiellophyceae</taxon>
        <taxon>Mamiellales</taxon>
        <taxon>Bathycoccaceae</taxon>
        <taxon>Bathycoccus</taxon>
    </lineage>
</organism>
<sequence length="525" mass="58616">MRPALRFEIPSSCSSRNASCSCSGKSESSCSGRNDYSKSWTSSSSSSSARRNTTRRRRRKKFSSSSSSTDSDDEKKKTKSEENSLARVGIETRMKNASVGALAALTLSLGGNPTMMMMTPSTSVAYASTGNGIENTAKRTGDCLLQNCKAELAGCLADEKCVESLACLNVCFGKPDEADCQIRCGDLYASPAVQKFNTCAVTRNACVAQRQSTGEYPVPDFDAIETKENVTIDDWTKKKRWYIVAGLNKDFDIFDCQEHFFAKGDDDKMYIKINWRVNRPNGQFYERGDVQRFYQEDDKAIFLNRGNPETKLHYQDDWIIPKDGFYADEEKGVAFVYYRGTNDAWDGYGGAVVYATEPTLRPEFIPRMKAAAEKVNVDWNKMVITDNSCKAPEEVKVTNIADLDTLGDDVKAVEKVVERDVEKITEKLVGKDVEKILESDITKIEKALGSEIKALESNLFRLEQATEQKIAGPQRAFGNEGGKNDVGFDINLKKAEKKLVEIEKEVRRIDPDTNGFAYYPAPERK</sequence>
<protein>
    <submittedName>
        <fullName evidence="3">RVDE1</fullName>
    </submittedName>
</protein>
<dbReference type="STRING" id="41875.K8F1M4"/>
<proteinExistence type="predicted"/>
<dbReference type="GO" id="GO:0010028">
    <property type="term" value="P:xanthophyll cycle"/>
    <property type="evidence" value="ECO:0007669"/>
    <property type="project" value="InterPro"/>
</dbReference>
<dbReference type="EMBL" id="FO082272">
    <property type="protein sequence ID" value="CCO65952.1"/>
    <property type="molecule type" value="Genomic_DNA"/>
</dbReference>